<protein>
    <submittedName>
        <fullName evidence="1">Uncharacterized protein</fullName>
    </submittedName>
</protein>
<dbReference type="STRING" id="405671.SAMN05421827_10339"/>
<evidence type="ECO:0000313" key="2">
    <source>
        <dbReference type="Proteomes" id="UP000199643"/>
    </source>
</evidence>
<reference evidence="2" key="1">
    <citation type="submission" date="2016-10" db="EMBL/GenBank/DDBJ databases">
        <authorList>
            <person name="Varghese N."/>
            <person name="Submissions S."/>
        </authorList>
    </citation>
    <scope>NUCLEOTIDE SEQUENCE [LARGE SCALE GENOMIC DNA]</scope>
    <source>
        <strain evidence="2">DSM 17933</strain>
    </source>
</reference>
<organism evidence="1 2">
    <name type="scientific">Pedobacter terrae</name>
    <dbReference type="NCBI Taxonomy" id="405671"/>
    <lineage>
        <taxon>Bacteria</taxon>
        <taxon>Pseudomonadati</taxon>
        <taxon>Bacteroidota</taxon>
        <taxon>Sphingobacteriia</taxon>
        <taxon>Sphingobacteriales</taxon>
        <taxon>Sphingobacteriaceae</taxon>
        <taxon>Pedobacter</taxon>
    </lineage>
</organism>
<keyword evidence="2" id="KW-1185">Reference proteome</keyword>
<name>A0A1G7R222_9SPHI</name>
<proteinExistence type="predicted"/>
<dbReference type="AlphaFoldDB" id="A0A1G7R222"/>
<dbReference type="EMBL" id="FNCH01000003">
    <property type="protein sequence ID" value="SDG04822.1"/>
    <property type="molecule type" value="Genomic_DNA"/>
</dbReference>
<gene>
    <name evidence="1" type="ORF">SAMN05421827_10339</name>
</gene>
<sequence>MGRKYGESEIVLALHSNFFLVALLLKLELYSCQKQATLSDFIGVRELVTPPRQADASPMSFLLTLKEFAAKQVGEKKLMNGRKNGVD</sequence>
<evidence type="ECO:0000313" key="1">
    <source>
        <dbReference type="EMBL" id="SDG04822.1"/>
    </source>
</evidence>
<accession>A0A1G7R222</accession>
<dbReference type="Proteomes" id="UP000199643">
    <property type="component" value="Unassembled WGS sequence"/>
</dbReference>